<organism evidence="2 3">
    <name type="scientific">Gossypium anomalum</name>
    <dbReference type="NCBI Taxonomy" id="47600"/>
    <lineage>
        <taxon>Eukaryota</taxon>
        <taxon>Viridiplantae</taxon>
        <taxon>Streptophyta</taxon>
        <taxon>Embryophyta</taxon>
        <taxon>Tracheophyta</taxon>
        <taxon>Spermatophyta</taxon>
        <taxon>Magnoliopsida</taxon>
        <taxon>eudicotyledons</taxon>
        <taxon>Gunneridae</taxon>
        <taxon>Pentapetalae</taxon>
        <taxon>rosids</taxon>
        <taxon>malvids</taxon>
        <taxon>Malvales</taxon>
        <taxon>Malvaceae</taxon>
        <taxon>Malvoideae</taxon>
        <taxon>Gossypium</taxon>
    </lineage>
</organism>
<feature type="compositionally biased region" description="Gly residues" evidence="1">
    <location>
        <begin position="15"/>
        <end position="25"/>
    </location>
</feature>
<feature type="compositionally biased region" description="Basic and acidic residues" evidence="1">
    <location>
        <begin position="1"/>
        <end position="13"/>
    </location>
</feature>
<keyword evidence="3" id="KW-1185">Reference proteome</keyword>
<protein>
    <submittedName>
        <fullName evidence="2">Uncharacterized protein</fullName>
    </submittedName>
</protein>
<accession>A0A8J6D8M9</accession>
<dbReference type="Proteomes" id="UP000701853">
    <property type="component" value="Chromosome 3"/>
</dbReference>
<feature type="region of interest" description="Disordered" evidence="1">
    <location>
        <begin position="1"/>
        <end position="51"/>
    </location>
</feature>
<evidence type="ECO:0000313" key="2">
    <source>
        <dbReference type="EMBL" id="KAG8499704.1"/>
    </source>
</evidence>
<dbReference type="EMBL" id="JAHUZN010000003">
    <property type="protein sequence ID" value="KAG8499704.1"/>
    <property type="molecule type" value="Genomic_DNA"/>
</dbReference>
<sequence length="51" mass="5441">MPENKQKNREDLGGRLVGIEGGMKSGGEEPWGAGTTLPEASRRCCGARQKP</sequence>
<proteinExistence type="predicted"/>
<evidence type="ECO:0000256" key="1">
    <source>
        <dbReference type="SAM" id="MobiDB-lite"/>
    </source>
</evidence>
<gene>
    <name evidence="2" type="ORF">CXB51_006387</name>
</gene>
<name>A0A8J6D8M9_9ROSI</name>
<dbReference type="AlphaFoldDB" id="A0A8J6D8M9"/>
<evidence type="ECO:0000313" key="3">
    <source>
        <dbReference type="Proteomes" id="UP000701853"/>
    </source>
</evidence>
<reference evidence="2 3" key="1">
    <citation type="journal article" date="2021" name="bioRxiv">
        <title>The Gossypium anomalum genome as a resource for cotton improvement and evolutionary analysis of hybrid incompatibility.</title>
        <authorList>
            <person name="Grover C.E."/>
            <person name="Yuan D."/>
            <person name="Arick M.A."/>
            <person name="Miller E.R."/>
            <person name="Hu G."/>
            <person name="Peterson D.G."/>
            <person name="Wendel J.F."/>
            <person name="Udall J.A."/>
        </authorList>
    </citation>
    <scope>NUCLEOTIDE SEQUENCE [LARGE SCALE GENOMIC DNA]</scope>
    <source>
        <strain evidence="2">JFW-Udall</strain>
        <tissue evidence="2">Leaf</tissue>
    </source>
</reference>
<comment type="caution">
    <text evidence="2">The sequence shown here is derived from an EMBL/GenBank/DDBJ whole genome shotgun (WGS) entry which is preliminary data.</text>
</comment>